<dbReference type="Pfam" id="PF08241">
    <property type="entry name" value="Methyltransf_11"/>
    <property type="match status" value="1"/>
</dbReference>
<evidence type="ECO:0000313" key="3">
    <source>
        <dbReference type="Proteomes" id="UP001216390"/>
    </source>
</evidence>
<dbReference type="AlphaFoldDB" id="A0AAF0BX39"/>
<dbReference type="RefSeq" id="WP_272737731.1">
    <property type="nucleotide sequence ID" value="NZ_CP116942.1"/>
</dbReference>
<proteinExistence type="predicted"/>
<dbReference type="GO" id="GO:0032259">
    <property type="term" value="P:methylation"/>
    <property type="evidence" value="ECO:0007669"/>
    <property type="project" value="UniProtKB-KW"/>
</dbReference>
<dbReference type="EMBL" id="CP116942">
    <property type="protein sequence ID" value="WCO68214.1"/>
    <property type="molecule type" value="Genomic_DNA"/>
</dbReference>
<dbReference type="Gene3D" id="3.40.50.150">
    <property type="entry name" value="Vaccinia Virus protein VP39"/>
    <property type="match status" value="1"/>
</dbReference>
<sequence>MSEETGPDADAEAEAEFDVMAGWTADAVAALGADHALPAACRGSGSPAALDWLADRCRLGPGTTVLDCGGGAGGAAAYAAEHTGATPVLVEPMAGACRAARRMFGLPTVVGGGDRLPLPSGAVAAAWCLGVLSTTEAHEALLRELRRVLRPDGDAGLLVLVQETDDLLGAPADLVPPSAEELDRALEGAGLAVVARQGVADLPDPPEDWDARADRVEQWVAEHHRHDRRWAVATDNEERIGRLLGDGHLSVQLLHVRPT</sequence>
<evidence type="ECO:0000313" key="2">
    <source>
        <dbReference type="EMBL" id="WCO68214.1"/>
    </source>
</evidence>
<name>A0AAF0BX39_9ACTN</name>
<gene>
    <name evidence="2" type="ORF">PO878_05675</name>
</gene>
<organism evidence="2 3">
    <name type="scientific">Iamia majanohamensis</name>
    <dbReference type="NCBI Taxonomy" id="467976"/>
    <lineage>
        <taxon>Bacteria</taxon>
        <taxon>Bacillati</taxon>
        <taxon>Actinomycetota</taxon>
        <taxon>Acidimicrobiia</taxon>
        <taxon>Acidimicrobiales</taxon>
        <taxon>Iamiaceae</taxon>
        <taxon>Iamia</taxon>
    </lineage>
</organism>
<keyword evidence="2" id="KW-0489">Methyltransferase</keyword>
<keyword evidence="2" id="KW-0808">Transferase</keyword>
<dbReference type="KEGG" id="ima:PO878_05675"/>
<keyword evidence="3" id="KW-1185">Reference proteome</keyword>
<dbReference type="InterPro" id="IPR029063">
    <property type="entry name" value="SAM-dependent_MTases_sf"/>
</dbReference>
<protein>
    <submittedName>
        <fullName evidence="2">Methyltransferase domain-containing protein</fullName>
    </submittedName>
</protein>
<evidence type="ECO:0000259" key="1">
    <source>
        <dbReference type="Pfam" id="PF08241"/>
    </source>
</evidence>
<feature type="domain" description="Methyltransferase type 11" evidence="1">
    <location>
        <begin position="66"/>
        <end position="153"/>
    </location>
</feature>
<reference evidence="2" key="1">
    <citation type="submission" date="2023-01" db="EMBL/GenBank/DDBJ databases">
        <title>The diversity of Class Acidimicrobiia in South China Sea sediment environments and the proposal of Iamia marina sp. nov., a novel species of the genus Iamia.</title>
        <authorList>
            <person name="He Y."/>
            <person name="Tian X."/>
        </authorList>
    </citation>
    <scope>NUCLEOTIDE SEQUENCE</scope>
    <source>
        <strain evidence="2">DSM 19957</strain>
    </source>
</reference>
<dbReference type="GO" id="GO:0008757">
    <property type="term" value="F:S-adenosylmethionine-dependent methyltransferase activity"/>
    <property type="evidence" value="ECO:0007669"/>
    <property type="project" value="InterPro"/>
</dbReference>
<accession>A0AAF0BX39</accession>
<dbReference type="SUPFAM" id="SSF53335">
    <property type="entry name" value="S-adenosyl-L-methionine-dependent methyltransferases"/>
    <property type="match status" value="1"/>
</dbReference>
<dbReference type="InterPro" id="IPR013216">
    <property type="entry name" value="Methyltransf_11"/>
</dbReference>
<dbReference type="Proteomes" id="UP001216390">
    <property type="component" value="Chromosome"/>
</dbReference>